<evidence type="ECO:0000259" key="1">
    <source>
        <dbReference type="Pfam" id="PF00248"/>
    </source>
</evidence>
<dbReference type="EMBL" id="JAEUGD010000043">
    <property type="protein sequence ID" value="MBL6447554.1"/>
    <property type="molecule type" value="Genomic_DNA"/>
</dbReference>
<dbReference type="SUPFAM" id="SSF51430">
    <property type="entry name" value="NAD(P)-linked oxidoreductase"/>
    <property type="match status" value="1"/>
</dbReference>
<dbReference type="Gene3D" id="3.20.20.100">
    <property type="entry name" value="NADP-dependent oxidoreductase domain"/>
    <property type="match status" value="1"/>
</dbReference>
<gene>
    <name evidence="2" type="ORF">JMN32_14645</name>
</gene>
<dbReference type="InterPro" id="IPR050523">
    <property type="entry name" value="AKR_Detox_Biosynth"/>
</dbReference>
<dbReference type="InterPro" id="IPR023210">
    <property type="entry name" value="NADP_OxRdtase_dom"/>
</dbReference>
<dbReference type="GO" id="GO:0005829">
    <property type="term" value="C:cytosol"/>
    <property type="evidence" value="ECO:0007669"/>
    <property type="project" value="TreeGrafter"/>
</dbReference>
<dbReference type="GO" id="GO:0016491">
    <property type="term" value="F:oxidoreductase activity"/>
    <property type="evidence" value="ECO:0007669"/>
    <property type="project" value="InterPro"/>
</dbReference>
<dbReference type="CDD" id="cd19092">
    <property type="entry name" value="AKR_BsYcsN_EcYdhF-like"/>
    <property type="match status" value="1"/>
</dbReference>
<dbReference type="PANTHER" id="PTHR43364">
    <property type="entry name" value="NADH-SPECIFIC METHYLGLYOXAL REDUCTASE-RELATED"/>
    <property type="match status" value="1"/>
</dbReference>
<proteinExistence type="predicted"/>
<dbReference type="InterPro" id="IPR020471">
    <property type="entry name" value="AKR"/>
</dbReference>
<accession>A0A937FWW9</accession>
<organism evidence="2 3">
    <name type="scientific">Fulvivirga marina</name>
    <dbReference type="NCBI Taxonomy" id="2494733"/>
    <lineage>
        <taxon>Bacteria</taxon>
        <taxon>Pseudomonadati</taxon>
        <taxon>Bacteroidota</taxon>
        <taxon>Cytophagia</taxon>
        <taxon>Cytophagales</taxon>
        <taxon>Fulvivirgaceae</taxon>
        <taxon>Fulvivirga</taxon>
    </lineage>
</organism>
<dbReference type="Proteomes" id="UP000614216">
    <property type="component" value="Unassembled WGS sequence"/>
</dbReference>
<name>A0A937FWW9_9BACT</name>
<feature type="domain" description="NADP-dependent oxidoreductase" evidence="1">
    <location>
        <begin position="23"/>
        <end position="293"/>
    </location>
</feature>
<protein>
    <submittedName>
        <fullName evidence="2">Aldo/keto reductase</fullName>
    </submittedName>
</protein>
<comment type="caution">
    <text evidence="2">The sequence shown here is derived from an EMBL/GenBank/DDBJ whole genome shotgun (WGS) entry which is preliminary data.</text>
</comment>
<dbReference type="PANTHER" id="PTHR43364:SF1">
    <property type="entry name" value="OXIDOREDUCTASE YDHF"/>
    <property type="match status" value="1"/>
</dbReference>
<dbReference type="Pfam" id="PF00248">
    <property type="entry name" value="Aldo_ket_red"/>
    <property type="match status" value="1"/>
</dbReference>
<keyword evidence="3" id="KW-1185">Reference proteome</keyword>
<dbReference type="RefSeq" id="WP_202857085.1">
    <property type="nucleotide sequence ID" value="NZ_JAEUGD010000043.1"/>
</dbReference>
<dbReference type="InterPro" id="IPR036812">
    <property type="entry name" value="NAD(P)_OxRdtase_dom_sf"/>
</dbReference>
<dbReference type="AlphaFoldDB" id="A0A937FWW9"/>
<sequence>MENRKLSMNQLKVVSNSPLKLSPLVLGKWHVNELTQAKFEELINAALDVGITSFDHADIYGGYTCESVFGQWMKGNTVLRDKIQLISKCGIKLISDQRPSHRIQHYDTTKAHIISSVEQSLKNLQTDYLDLLLIHRPDPLMPVEEVSAAFSQLKEQGKVLHFGVSNFTNIQFELLSKYSDQPLVTNQIEISLFKSEAMFDGTLDYLMANTINPMAWSPLGGRENVMSLVENQEVKRIAAKYGVETGNLLLSWLLKHPSAIIPVMGTMNPERVRSSVESLNTDMEREDWFELLEIARGYPIP</sequence>
<dbReference type="PRINTS" id="PR00069">
    <property type="entry name" value="ALDKETRDTASE"/>
</dbReference>
<evidence type="ECO:0000313" key="2">
    <source>
        <dbReference type="EMBL" id="MBL6447554.1"/>
    </source>
</evidence>
<evidence type="ECO:0000313" key="3">
    <source>
        <dbReference type="Proteomes" id="UP000614216"/>
    </source>
</evidence>
<reference evidence="2" key="1">
    <citation type="submission" date="2021-01" db="EMBL/GenBank/DDBJ databases">
        <title>Fulvivirga kasyanovii gen. nov., sp nov., a novel member of the phylum Bacteroidetes isolated from seawater in a mussel farm.</title>
        <authorList>
            <person name="Zhao L.-H."/>
            <person name="Wang Z.-J."/>
        </authorList>
    </citation>
    <scope>NUCLEOTIDE SEQUENCE</scope>
    <source>
        <strain evidence="2">29W222</strain>
    </source>
</reference>